<keyword evidence="1" id="KW-0472">Membrane</keyword>
<dbReference type="KEGG" id="dai:Desaci_2125"/>
<dbReference type="EMBL" id="CP003639">
    <property type="protein sequence ID" value="AFM41091.1"/>
    <property type="molecule type" value="Genomic_DNA"/>
</dbReference>
<accession>I4D5L7</accession>
<proteinExistence type="predicted"/>
<keyword evidence="3" id="KW-1185">Reference proteome</keyword>
<keyword evidence="1" id="KW-0812">Transmembrane</keyword>
<organism evidence="2 3">
    <name type="scientific">Desulfosporosinus acidiphilus (strain DSM 22704 / JCM 16185 / SJ4)</name>
    <dbReference type="NCBI Taxonomy" id="646529"/>
    <lineage>
        <taxon>Bacteria</taxon>
        <taxon>Bacillati</taxon>
        <taxon>Bacillota</taxon>
        <taxon>Clostridia</taxon>
        <taxon>Eubacteriales</taxon>
        <taxon>Desulfitobacteriaceae</taxon>
        <taxon>Desulfosporosinus</taxon>
    </lineage>
</organism>
<dbReference type="OrthoDB" id="9938253at2"/>
<gene>
    <name evidence="2" type="ordered locus">Desaci_2125</name>
</gene>
<feature type="transmembrane region" description="Helical" evidence="1">
    <location>
        <begin position="20"/>
        <end position="42"/>
    </location>
</feature>
<dbReference type="Proteomes" id="UP000002892">
    <property type="component" value="Chromosome"/>
</dbReference>
<dbReference type="RefSeq" id="WP_014827094.1">
    <property type="nucleotide sequence ID" value="NC_018068.1"/>
</dbReference>
<name>I4D5L7_DESAJ</name>
<keyword evidence="1" id="KW-1133">Transmembrane helix</keyword>
<dbReference type="AlphaFoldDB" id="I4D5L7"/>
<evidence type="ECO:0000256" key="1">
    <source>
        <dbReference type="SAM" id="Phobius"/>
    </source>
</evidence>
<sequence length="62" mass="7111">MVLKGEKEMFIFPAIIDPTFPIILSLLVPLGIPIIVVTFVVWHVKKLNKIEKILNDIQEKLN</sequence>
<evidence type="ECO:0000313" key="3">
    <source>
        <dbReference type="Proteomes" id="UP000002892"/>
    </source>
</evidence>
<evidence type="ECO:0000313" key="2">
    <source>
        <dbReference type="EMBL" id="AFM41091.1"/>
    </source>
</evidence>
<protein>
    <submittedName>
        <fullName evidence="2">Uncharacterized protein</fullName>
    </submittedName>
</protein>
<dbReference type="STRING" id="646529.Desaci_2125"/>
<reference evidence="2 3" key="1">
    <citation type="journal article" date="2012" name="J. Bacteriol.">
        <title>Complete genome sequences of Desulfosporosinus orientis DSM765T, Desulfosporosinus youngiae DSM17734T, Desulfosporosinus meridiei DSM13257T, and Desulfosporosinus acidiphilus DSM22704T.</title>
        <authorList>
            <person name="Pester M."/>
            <person name="Brambilla E."/>
            <person name="Alazard D."/>
            <person name="Rattei T."/>
            <person name="Weinmaier T."/>
            <person name="Han J."/>
            <person name="Lucas S."/>
            <person name="Lapidus A."/>
            <person name="Cheng J.F."/>
            <person name="Goodwin L."/>
            <person name="Pitluck S."/>
            <person name="Peters L."/>
            <person name="Ovchinnikova G."/>
            <person name="Teshima H."/>
            <person name="Detter J.C."/>
            <person name="Han C.S."/>
            <person name="Tapia R."/>
            <person name="Land M.L."/>
            <person name="Hauser L."/>
            <person name="Kyrpides N.C."/>
            <person name="Ivanova N.N."/>
            <person name="Pagani I."/>
            <person name="Huntmann M."/>
            <person name="Wei C.L."/>
            <person name="Davenport K.W."/>
            <person name="Daligault H."/>
            <person name="Chain P.S."/>
            <person name="Chen A."/>
            <person name="Mavromatis K."/>
            <person name="Markowitz V."/>
            <person name="Szeto E."/>
            <person name="Mikhailova N."/>
            <person name="Pati A."/>
            <person name="Wagner M."/>
            <person name="Woyke T."/>
            <person name="Ollivier B."/>
            <person name="Klenk H.P."/>
            <person name="Spring S."/>
            <person name="Loy A."/>
        </authorList>
    </citation>
    <scope>NUCLEOTIDE SEQUENCE [LARGE SCALE GENOMIC DNA]</scope>
    <source>
        <strain evidence="3">DSM 22704 / JCM 16185 / SJ4</strain>
    </source>
</reference>
<dbReference type="HOGENOM" id="CLU_208383_0_0_9"/>